<proteinExistence type="predicted"/>
<sequence length="77" mass="8005">MRAEAACPEGHIPCPLKHPARGPSARCSICRSGHLACPMRHIDRPASTCPSGHLTHPAAPASSPVLEAILDPNGARP</sequence>
<evidence type="ECO:0000313" key="2">
    <source>
        <dbReference type="Proteomes" id="UP000199400"/>
    </source>
</evidence>
<keyword evidence="2" id="KW-1185">Reference proteome</keyword>
<reference evidence="2" key="1">
    <citation type="submission" date="2016-10" db="EMBL/GenBank/DDBJ databases">
        <authorList>
            <person name="Varghese N."/>
            <person name="Submissions S."/>
        </authorList>
    </citation>
    <scope>NUCLEOTIDE SEQUENCE [LARGE SCALE GENOMIC DNA]</scope>
    <source>
        <strain evidence="2">ATCC 25963</strain>
    </source>
</reference>
<accession>A0A1I2ELL9</accession>
<gene>
    <name evidence="1" type="ORF">SAMN02745121_06137</name>
</gene>
<dbReference type="STRING" id="54.SAMN02745121_06137"/>
<dbReference type="Proteomes" id="UP000199400">
    <property type="component" value="Unassembled WGS sequence"/>
</dbReference>
<protein>
    <submittedName>
        <fullName evidence="1">Uncharacterized protein</fullName>
    </submittedName>
</protein>
<organism evidence="1 2">
    <name type="scientific">Nannocystis exedens</name>
    <dbReference type="NCBI Taxonomy" id="54"/>
    <lineage>
        <taxon>Bacteria</taxon>
        <taxon>Pseudomonadati</taxon>
        <taxon>Myxococcota</taxon>
        <taxon>Polyangia</taxon>
        <taxon>Nannocystales</taxon>
        <taxon>Nannocystaceae</taxon>
        <taxon>Nannocystis</taxon>
    </lineage>
</organism>
<evidence type="ECO:0000313" key="1">
    <source>
        <dbReference type="EMBL" id="SFE93912.1"/>
    </source>
</evidence>
<dbReference type="AlphaFoldDB" id="A0A1I2ELL9"/>
<name>A0A1I2ELL9_9BACT</name>
<dbReference type="EMBL" id="FOMX01000023">
    <property type="protein sequence ID" value="SFE93912.1"/>
    <property type="molecule type" value="Genomic_DNA"/>
</dbReference>